<dbReference type="Pfam" id="PF01272">
    <property type="entry name" value="GreA_GreB"/>
    <property type="match status" value="1"/>
</dbReference>
<accession>A0A327WR78</accession>
<keyword evidence="2" id="KW-0418">Kinase</keyword>
<dbReference type="Proteomes" id="UP000248790">
    <property type="component" value="Unassembled WGS sequence"/>
</dbReference>
<dbReference type="GO" id="GO:0032784">
    <property type="term" value="P:regulation of DNA-templated transcription elongation"/>
    <property type="evidence" value="ECO:0007669"/>
    <property type="project" value="InterPro"/>
</dbReference>
<keyword evidence="3" id="KW-1185">Reference proteome</keyword>
<dbReference type="GO" id="GO:0006354">
    <property type="term" value="P:DNA-templated transcription elongation"/>
    <property type="evidence" value="ECO:0007669"/>
    <property type="project" value="TreeGrafter"/>
</dbReference>
<evidence type="ECO:0000313" key="3">
    <source>
        <dbReference type="Proteomes" id="UP000248790"/>
    </source>
</evidence>
<keyword evidence="2" id="KW-0808">Transferase</keyword>
<organism evidence="2 3">
    <name type="scientific">Larkinella arboricola</name>
    <dbReference type="NCBI Taxonomy" id="643671"/>
    <lineage>
        <taxon>Bacteria</taxon>
        <taxon>Pseudomonadati</taxon>
        <taxon>Bacteroidota</taxon>
        <taxon>Cytophagia</taxon>
        <taxon>Cytophagales</taxon>
        <taxon>Spirosomataceae</taxon>
        <taxon>Larkinella</taxon>
    </lineage>
</organism>
<reference evidence="2 3" key="1">
    <citation type="submission" date="2018-06" db="EMBL/GenBank/DDBJ databases">
        <title>Genomic Encyclopedia of Archaeal and Bacterial Type Strains, Phase II (KMG-II): from individual species to whole genera.</title>
        <authorList>
            <person name="Goeker M."/>
        </authorList>
    </citation>
    <scope>NUCLEOTIDE SEQUENCE [LARGE SCALE GENOMIC DNA]</scope>
    <source>
        <strain evidence="2 3">DSM 21851</strain>
    </source>
</reference>
<evidence type="ECO:0000259" key="1">
    <source>
        <dbReference type="Pfam" id="PF01272"/>
    </source>
</evidence>
<dbReference type="PANTHER" id="PTHR30437:SF5">
    <property type="entry name" value="REGULATOR OF NUCLEOSIDE DIPHOSPHATE KINASE"/>
    <property type="match status" value="1"/>
</dbReference>
<gene>
    <name evidence="2" type="ORF">LX87_04017</name>
</gene>
<dbReference type="GO" id="GO:0003677">
    <property type="term" value="F:DNA binding"/>
    <property type="evidence" value="ECO:0007669"/>
    <property type="project" value="InterPro"/>
</dbReference>
<feature type="domain" description="Transcription elongation factor GreA/GreB C-terminal" evidence="1">
    <location>
        <begin position="51"/>
        <end position="124"/>
    </location>
</feature>
<sequence>MQNLIISKLDYQRLKQRIVQAQSDPSVSRNQLLNLARGVDQATLLEPTEIPANVVTMNSRVRISYLENNKSLELRLVYPEQVNIHQNQISIFAPLATALLGCKQNDIVTLPIPSRTVKIKIDQIVYQPEAAGDYSL</sequence>
<proteinExistence type="predicted"/>
<dbReference type="InterPro" id="IPR001437">
    <property type="entry name" value="Tscrpt_elong_fac_GreA/B_C"/>
</dbReference>
<dbReference type="PANTHER" id="PTHR30437">
    <property type="entry name" value="TRANSCRIPTION ELONGATION FACTOR GREA"/>
    <property type="match status" value="1"/>
</dbReference>
<dbReference type="RefSeq" id="WP_111630052.1">
    <property type="nucleotide sequence ID" value="NZ_QLMC01000005.1"/>
</dbReference>
<dbReference type="SUPFAM" id="SSF54534">
    <property type="entry name" value="FKBP-like"/>
    <property type="match status" value="1"/>
</dbReference>
<dbReference type="InterPro" id="IPR023459">
    <property type="entry name" value="Tscrpt_elong_fac_GreA/B_fam"/>
</dbReference>
<comment type="caution">
    <text evidence="2">The sequence shown here is derived from an EMBL/GenBank/DDBJ whole genome shotgun (WGS) entry which is preliminary data.</text>
</comment>
<dbReference type="GO" id="GO:0016301">
    <property type="term" value="F:kinase activity"/>
    <property type="evidence" value="ECO:0007669"/>
    <property type="project" value="UniProtKB-KW"/>
</dbReference>
<dbReference type="OrthoDB" id="192847at2"/>
<protein>
    <submittedName>
        <fullName evidence="2">Regulator of nucleoside diphosphate kinase</fullName>
    </submittedName>
</protein>
<dbReference type="InterPro" id="IPR036953">
    <property type="entry name" value="GreA/GreB_C_sf"/>
</dbReference>
<dbReference type="EMBL" id="QLMC01000005">
    <property type="protein sequence ID" value="RAJ94133.1"/>
    <property type="molecule type" value="Genomic_DNA"/>
</dbReference>
<evidence type="ECO:0000313" key="2">
    <source>
        <dbReference type="EMBL" id="RAJ94133.1"/>
    </source>
</evidence>
<dbReference type="GO" id="GO:0070063">
    <property type="term" value="F:RNA polymerase binding"/>
    <property type="evidence" value="ECO:0007669"/>
    <property type="project" value="InterPro"/>
</dbReference>
<dbReference type="AlphaFoldDB" id="A0A327WR78"/>
<name>A0A327WR78_LARAB</name>
<dbReference type="Gene3D" id="3.10.50.30">
    <property type="entry name" value="Transcription elongation factor, GreA/GreB, C-terminal domain"/>
    <property type="match status" value="1"/>
</dbReference>